<dbReference type="Gene3D" id="3.40.1190.10">
    <property type="entry name" value="Mur-like, catalytic domain"/>
    <property type="match status" value="1"/>
</dbReference>
<feature type="domain" description="Mur ligase N-terminal catalytic" evidence="22">
    <location>
        <begin position="22"/>
        <end position="94"/>
    </location>
</feature>
<feature type="binding site" evidence="20">
    <location>
        <position position="466"/>
    </location>
    <ligand>
        <name>meso-2,6-diaminopimelate</name>
        <dbReference type="ChEBI" id="CHEBI:57791"/>
    </ligand>
</feature>
<evidence type="ECO:0000259" key="23">
    <source>
        <dbReference type="Pfam" id="PF02875"/>
    </source>
</evidence>
<proteinExistence type="inferred from homology"/>
<evidence type="ECO:0000256" key="14">
    <source>
        <dbReference type="ARBA" id="ARBA00056782"/>
    </source>
</evidence>
<evidence type="ECO:0000256" key="21">
    <source>
        <dbReference type="RuleBase" id="RU004135"/>
    </source>
</evidence>
<dbReference type="SUPFAM" id="SSF53623">
    <property type="entry name" value="MurD-like peptide ligases, catalytic domain"/>
    <property type="match status" value="1"/>
</dbReference>
<dbReference type="Pfam" id="PF01225">
    <property type="entry name" value="Mur_ligase"/>
    <property type="match status" value="1"/>
</dbReference>
<evidence type="ECO:0000256" key="16">
    <source>
        <dbReference type="ARBA" id="ARBA00072883"/>
    </source>
</evidence>
<dbReference type="InterPro" id="IPR005761">
    <property type="entry name" value="UDP-N-AcMur-Glu-dNH2Pim_ligase"/>
</dbReference>
<keyword evidence="7 20" id="KW-0067">ATP-binding</keyword>
<reference evidence="25 26" key="1">
    <citation type="submission" date="2016-10" db="EMBL/GenBank/DDBJ databases">
        <authorList>
            <person name="de Groot N.N."/>
        </authorList>
    </citation>
    <scope>NUCLEOTIDE SEQUENCE [LARGE SCALE GENOMIC DNA]</scope>
    <source>
        <strain evidence="25 26">DSM 46701</strain>
    </source>
</reference>
<dbReference type="PROSITE" id="PS01011">
    <property type="entry name" value="FOLYLPOLYGLU_SYNT_1"/>
    <property type="match status" value="1"/>
</dbReference>
<comment type="subcellular location">
    <subcellularLocation>
        <location evidence="20 21">Cytoplasm</location>
    </subcellularLocation>
</comment>
<evidence type="ECO:0000256" key="19">
    <source>
        <dbReference type="ARBA" id="ARBA00081560"/>
    </source>
</evidence>
<dbReference type="HAMAP" id="MF_00208">
    <property type="entry name" value="MurE"/>
    <property type="match status" value="1"/>
</dbReference>
<protein>
    <recommendedName>
        <fullName evidence="16 20">UDP-N-acetylmuramoyl-L-alanyl-D-glutamate--2,6-diaminopimelate ligase</fullName>
        <ecNumber evidence="15 20">6.3.2.13</ecNumber>
    </recommendedName>
    <alternativeName>
        <fullName evidence="17 20">Meso-A2pm-adding enzyme</fullName>
    </alternativeName>
    <alternativeName>
        <fullName evidence="18 20">Meso-diaminopimelate-adding enzyme</fullName>
    </alternativeName>
    <alternativeName>
        <fullName evidence="19 20">UDP-MurNAc-L-Ala-D-Glu:meso-diaminopimelate ligase</fullName>
    </alternativeName>
    <alternativeName>
        <fullName evidence="20">UDP-MurNAc-tripeptide synthetase</fullName>
    </alternativeName>
    <alternativeName>
        <fullName evidence="20">UDP-N-acetylmuramyl-tripeptide synthetase</fullName>
    </alternativeName>
</protein>
<dbReference type="OrthoDB" id="9800958at2"/>
<dbReference type="GO" id="GO:0005737">
    <property type="term" value="C:cytoplasm"/>
    <property type="evidence" value="ECO:0007669"/>
    <property type="project" value="UniProtKB-SubCell"/>
</dbReference>
<comment type="caution">
    <text evidence="20">Lacks conserved residue(s) required for the propagation of feature annotation.</text>
</comment>
<comment type="similarity">
    <text evidence="2 20">Belongs to the MurCDEF family. MurE subfamily.</text>
</comment>
<dbReference type="EC" id="6.3.2.13" evidence="15 20"/>
<dbReference type="GO" id="GO:0005524">
    <property type="term" value="F:ATP binding"/>
    <property type="evidence" value="ECO:0007669"/>
    <property type="project" value="UniProtKB-UniRule"/>
</dbReference>
<evidence type="ECO:0000313" key="26">
    <source>
        <dbReference type="Proteomes" id="UP000199695"/>
    </source>
</evidence>
<organism evidence="25 26">
    <name type="scientific">Lihuaxuella thermophila</name>
    <dbReference type="NCBI Taxonomy" id="1173111"/>
    <lineage>
        <taxon>Bacteria</taxon>
        <taxon>Bacillati</taxon>
        <taxon>Bacillota</taxon>
        <taxon>Bacilli</taxon>
        <taxon>Bacillales</taxon>
        <taxon>Thermoactinomycetaceae</taxon>
        <taxon>Lihuaxuella</taxon>
    </lineage>
</organism>
<comment type="PTM">
    <text evidence="20">Carboxylation is probably crucial for Mg(2+) binding and, consequently, for the gamma-phosphate positioning of ATP.</text>
</comment>
<keyword evidence="6 20" id="KW-0547">Nucleotide-binding</keyword>
<dbReference type="GO" id="GO:0071555">
    <property type="term" value="P:cell wall organization"/>
    <property type="evidence" value="ECO:0007669"/>
    <property type="project" value="UniProtKB-KW"/>
</dbReference>
<dbReference type="InterPro" id="IPR000713">
    <property type="entry name" value="Mur_ligase_N"/>
</dbReference>
<feature type="domain" description="Mur ligase central" evidence="24">
    <location>
        <begin position="106"/>
        <end position="313"/>
    </location>
</feature>
<evidence type="ECO:0000256" key="18">
    <source>
        <dbReference type="ARBA" id="ARBA00076158"/>
    </source>
</evidence>
<evidence type="ECO:0000256" key="20">
    <source>
        <dbReference type="HAMAP-Rule" id="MF_00208"/>
    </source>
</evidence>
<dbReference type="PANTHER" id="PTHR23135">
    <property type="entry name" value="MUR LIGASE FAMILY MEMBER"/>
    <property type="match status" value="1"/>
</dbReference>
<dbReference type="Proteomes" id="UP000199695">
    <property type="component" value="Unassembled WGS sequence"/>
</dbReference>
<dbReference type="SUPFAM" id="SSF53244">
    <property type="entry name" value="MurD-like peptide ligases, peptide-binding domain"/>
    <property type="match status" value="1"/>
</dbReference>
<dbReference type="EMBL" id="FOCQ01000005">
    <property type="protein sequence ID" value="SEN08482.1"/>
    <property type="molecule type" value="Genomic_DNA"/>
</dbReference>
<comment type="cofactor">
    <cofactor evidence="20">
        <name>Mg(2+)</name>
        <dbReference type="ChEBI" id="CHEBI:18420"/>
    </cofactor>
</comment>
<evidence type="ECO:0000256" key="6">
    <source>
        <dbReference type="ARBA" id="ARBA00022741"/>
    </source>
</evidence>
<evidence type="ECO:0000313" key="25">
    <source>
        <dbReference type="EMBL" id="SEN08482.1"/>
    </source>
</evidence>
<accession>A0A1H8DMF4</accession>
<name>A0A1H8DMF4_9BACL</name>
<dbReference type="UniPathway" id="UPA00219"/>
<dbReference type="PANTHER" id="PTHR23135:SF4">
    <property type="entry name" value="UDP-N-ACETYLMURAMOYL-L-ALANYL-D-GLUTAMATE--2,6-DIAMINOPIMELATE LIGASE MURE HOMOLOG, CHLOROPLASTIC"/>
    <property type="match status" value="1"/>
</dbReference>
<keyword evidence="12 20" id="KW-0961">Cell wall biogenesis/degradation</keyword>
<keyword evidence="4 20" id="KW-0436">Ligase</keyword>
<comment type="pathway">
    <text evidence="1 20 21">Cell wall biogenesis; peptidoglycan biosynthesis.</text>
</comment>
<evidence type="ECO:0000256" key="1">
    <source>
        <dbReference type="ARBA" id="ARBA00004752"/>
    </source>
</evidence>
<dbReference type="GO" id="GO:0051301">
    <property type="term" value="P:cell division"/>
    <property type="evidence" value="ECO:0007669"/>
    <property type="project" value="UniProtKB-KW"/>
</dbReference>
<keyword evidence="11 20" id="KW-0131">Cell cycle</keyword>
<dbReference type="Gene3D" id="3.40.1390.10">
    <property type="entry name" value="MurE/MurF, N-terminal domain"/>
    <property type="match status" value="1"/>
</dbReference>
<keyword evidence="10 20" id="KW-0573">Peptidoglycan synthesis</keyword>
<evidence type="ECO:0000256" key="15">
    <source>
        <dbReference type="ARBA" id="ARBA00066633"/>
    </source>
</evidence>
<dbReference type="GO" id="GO:0000287">
    <property type="term" value="F:magnesium ion binding"/>
    <property type="evidence" value="ECO:0007669"/>
    <property type="project" value="UniProtKB-UniRule"/>
</dbReference>
<comment type="function">
    <text evidence="14 20">Catalyzes the addition of meso-diaminopimelic acid to the nucleotide precursor UDP-N-acetylmuramoyl-L-alanyl-D-glutamate (UMAG) in the biosynthesis of bacterial cell-wall peptidoglycan.</text>
</comment>
<evidence type="ECO:0000256" key="13">
    <source>
        <dbReference type="ARBA" id="ARBA00050251"/>
    </source>
</evidence>
<comment type="catalytic activity">
    <reaction evidence="13 20">
        <text>UDP-N-acetyl-alpha-D-muramoyl-L-alanyl-D-glutamate + meso-2,6-diaminopimelate + ATP = UDP-N-acetyl-alpha-D-muramoyl-L-alanyl-gamma-D-glutamyl-meso-2,6-diaminopimelate + ADP + phosphate + H(+)</text>
        <dbReference type="Rhea" id="RHEA:23676"/>
        <dbReference type="ChEBI" id="CHEBI:15378"/>
        <dbReference type="ChEBI" id="CHEBI:30616"/>
        <dbReference type="ChEBI" id="CHEBI:43474"/>
        <dbReference type="ChEBI" id="CHEBI:57791"/>
        <dbReference type="ChEBI" id="CHEBI:83900"/>
        <dbReference type="ChEBI" id="CHEBI:83905"/>
        <dbReference type="ChEBI" id="CHEBI:456216"/>
        <dbReference type="EC" id="6.3.2.13"/>
    </reaction>
</comment>
<dbReference type="InterPro" id="IPR035911">
    <property type="entry name" value="MurE/MurF_N"/>
</dbReference>
<feature type="binding site" evidence="20">
    <location>
        <position position="149"/>
    </location>
    <ligand>
        <name>UDP-N-acetyl-alpha-D-muramoyl-L-alanyl-D-glutamate</name>
        <dbReference type="ChEBI" id="CHEBI:83900"/>
    </ligand>
</feature>
<dbReference type="SUPFAM" id="SSF63418">
    <property type="entry name" value="MurE/MurF N-terminal domain"/>
    <property type="match status" value="1"/>
</dbReference>
<evidence type="ECO:0000256" key="12">
    <source>
        <dbReference type="ARBA" id="ARBA00023316"/>
    </source>
</evidence>
<dbReference type="Pfam" id="PF08245">
    <property type="entry name" value="Mur_ligase_M"/>
    <property type="match status" value="1"/>
</dbReference>
<dbReference type="FunFam" id="3.40.1390.10:FF:000005">
    <property type="entry name" value="UDP-N-acetylmuramoyl-L-alanyl-D-glutamate--2,6-diaminopimelate ligase"/>
    <property type="match status" value="1"/>
</dbReference>
<dbReference type="GO" id="GO:0008360">
    <property type="term" value="P:regulation of cell shape"/>
    <property type="evidence" value="ECO:0007669"/>
    <property type="project" value="UniProtKB-KW"/>
</dbReference>
<dbReference type="FunFam" id="3.90.190.20:FF:000006">
    <property type="entry name" value="UDP-N-acetylmuramoyl-L-alanyl-D-glutamate--2,6-diaminopimelate ligase"/>
    <property type="match status" value="1"/>
</dbReference>
<keyword evidence="26" id="KW-1185">Reference proteome</keyword>
<dbReference type="STRING" id="1173111.SAMN05444955_105265"/>
<evidence type="ECO:0000256" key="4">
    <source>
        <dbReference type="ARBA" id="ARBA00022598"/>
    </source>
</evidence>
<feature type="binding site" evidence="20">
    <location>
        <position position="177"/>
    </location>
    <ligand>
        <name>UDP-N-acetyl-alpha-D-muramoyl-L-alanyl-D-glutamate</name>
        <dbReference type="ChEBI" id="CHEBI:83900"/>
    </ligand>
</feature>
<feature type="binding site" evidence="20">
    <location>
        <position position="30"/>
    </location>
    <ligand>
        <name>UDP-N-acetyl-alpha-D-muramoyl-L-alanyl-D-glutamate</name>
        <dbReference type="ChEBI" id="CHEBI:83900"/>
    </ligand>
</feature>
<feature type="domain" description="Mur ligase C-terminal" evidence="23">
    <location>
        <begin position="336"/>
        <end position="464"/>
    </location>
</feature>
<evidence type="ECO:0000256" key="9">
    <source>
        <dbReference type="ARBA" id="ARBA00022960"/>
    </source>
</evidence>
<evidence type="ECO:0000259" key="24">
    <source>
        <dbReference type="Pfam" id="PF08245"/>
    </source>
</evidence>
<dbReference type="Gene3D" id="3.90.190.20">
    <property type="entry name" value="Mur ligase, C-terminal domain"/>
    <property type="match status" value="1"/>
</dbReference>
<dbReference type="GO" id="GO:0004326">
    <property type="term" value="F:tetrahydrofolylpolyglutamate synthase activity"/>
    <property type="evidence" value="ECO:0007669"/>
    <property type="project" value="InterPro"/>
</dbReference>
<feature type="binding site" evidence="20">
    <location>
        <begin position="409"/>
        <end position="412"/>
    </location>
    <ligand>
        <name>meso-2,6-diaminopimelate</name>
        <dbReference type="ChEBI" id="CHEBI:57791"/>
    </ligand>
</feature>
<sequence length="496" mass="54559">MRLEELIRPLVLHTASGDLGTEITGIQIDSRQVKPGDLFIALRGFTVDGHRFVPQAVEKGAAAVLVEEPVTVDVPVVRVPDTRRAMAVVAATFYRHPTRELKLIGITGTNGKTTTSHLIQQILNDAGHPAGLIGTIQMKIGDRTFPVKNTTPEVVDLQRSFRMMCDEGCEYSVIEASSHALDLGRTRGCQFHAAVFTNLTQDHLDYHGTMERYREAKGLLFSQLGNRYEDDPGQNSYAVLNADDEASAYFARITPAQVITYGIEKPADVRAQDIRITSSGTAFTLQTFRGSIDVGLKLIGKFNVYNVLAATSVALLEGIDLTRIKQSLESVSSVDGRFQPVQAGQPYTVLVDYAHTPDSLENVLATIREFAEGKVICVVGCGGDRDRGKRPLMAQIAARYSDLTVITSDNPRTEDPEAIIADMVEGLKEVEKDRYVTIVDRKQAIFDAIRQAQPKDVVLIAGKGHETYQEIGGVRYDFDDREVAREAILTHELNEG</sequence>
<feature type="binding site" evidence="20">
    <location>
        <position position="462"/>
    </location>
    <ligand>
        <name>meso-2,6-diaminopimelate</name>
        <dbReference type="ChEBI" id="CHEBI:57791"/>
    </ligand>
</feature>
<keyword evidence="9 20" id="KW-0133">Cell shape</keyword>
<feature type="modified residue" description="N6-carboxylysine" evidence="20">
    <location>
        <position position="217"/>
    </location>
</feature>
<dbReference type="InterPro" id="IPR018109">
    <property type="entry name" value="Folylpolyglutamate_synth_CS"/>
</dbReference>
<evidence type="ECO:0000256" key="17">
    <source>
        <dbReference type="ARBA" id="ARBA00075482"/>
    </source>
</evidence>
<evidence type="ECO:0000259" key="22">
    <source>
        <dbReference type="Pfam" id="PF01225"/>
    </source>
</evidence>
<dbReference type="InterPro" id="IPR013221">
    <property type="entry name" value="Mur_ligase_cen"/>
</dbReference>
<evidence type="ECO:0000256" key="11">
    <source>
        <dbReference type="ARBA" id="ARBA00023306"/>
    </source>
</evidence>
<dbReference type="InterPro" id="IPR036615">
    <property type="entry name" value="Mur_ligase_C_dom_sf"/>
</dbReference>
<evidence type="ECO:0000256" key="7">
    <source>
        <dbReference type="ARBA" id="ARBA00022840"/>
    </source>
</evidence>
<evidence type="ECO:0000256" key="2">
    <source>
        <dbReference type="ARBA" id="ARBA00005898"/>
    </source>
</evidence>
<dbReference type="NCBIfam" id="NF001126">
    <property type="entry name" value="PRK00139.1-4"/>
    <property type="match status" value="1"/>
</dbReference>
<dbReference type="AlphaFoldDB" id="A0A1H8DMF4"/>
<feature type="short sequence motif" description="Meso-diaminopimelate recognition motif" evidence="20">
    <location>
        <begin position="409"/>
        <end position="412"/>
    </location>
</feature>
<keyword evidence="5 20" id="KW-0132">Cell division</keyword>
<evidence type="ECO:0000256" key="3">
    <source>
        <dbReference type="ARBA" id="ARBA00022490"/>
    </source>
</evidence>
<dbReference type="Pfam" id="PF02875">
    <property type="entry name" value="Mur_ligase_C"/>
    <property type="match status" value="1"/>
</dbReference>
<keyword evidence="8 20" id="KW-0460">Magnesium</keyword>
<dbReference type="RefSeq" id="WP_089966932.1">
    <property type="nucleotide sequence ID" value="NZ_FOCQ01000005.1"/>
</dbReference>
<keyword evidence="3 20" id="KW-0963">Cytoplasm</keyword>
<dbReference type="GO" id="GO:0008765">
    <property type="term" value="F:UDP-N-acetylmuramoylalanyl-D-glutamate-2,6-diaminopimelate ligase activity"/>
    <property type="evidence" value="ECO:0007669"/>
    <property type="project" value="UniProtKB-UniRule"/>
</dbReference>
<evidence type="ECO:0000256" key="10">
    <source>
        <dbReference type="ARBA" id="ARBA00022984"/>
    </source>
</evidence>
<feature type="binding site" evidence="20">
    <location>
        <begin position="150"/>
        <end position="151"/>
    </location>
    <ligand>
        <name>UDP-N-acetyl-alpha-D-muramoyl-L-alanyl-D-glutamate</name>
        <dbReference type="ChEBI" id="CHEBI:83900"/>
    </ligand>
</feature>
<feature type="binding site" evidence="20">
    <location>
        <begin position="108"/>
        <end position="114"/>
    </location>
    <ligand>
        <name>ATP</name>
        <dbReference type="ChEBI" id="CHEBI:30616"/>
    </ligand>
</feature>
<dbReference type="InterPro" id="IPR004101">
    <property type="entry name" value="Mur_ligase_C"/>
</dbReference>
<dbReference type="GO" id="GO:0009252">
    <property type="term" value="P:peptidoglycan biosynthetic process"/>
    <property type="evidence" value="ECO:0007669"/>
    <property type="project" value="UniProtKB-UniRule"/>
</dbReference>
<evidence type="ECO:0000256" key="5">
    <source>
        <dbReference type="ARBA" id="ARBA00022618"/>
    </source>
</evidence>
<feature type="binding site" evidence="20">
    <location>
        <position position="385"/>
    </location>
    <ligand>
        <name>meso-2,6-diaminopimelate</name>
        <dbReference type="ChEBI" id="CHEBI:57791"/>
    </ligand>
</feature>
<dbReference type="NCBIfam" id="TIGR01085">
    <property type="entry name" value="murE"/>
    <property type="match status" value="1"/>
</dbReference>
<dbReference type="InterPro" id="IPR036565">
    <property type="entry name" value="Mur-like_cat_sf"/>
</dbReference>
<dbReference type="NCBIfam" id="NF001124">
    <property type="entry name" value="PRK00139.1-2"/>
    <property type="match status" value="1"/>
</dbReference>
<feature type="binding site" evidence="20">
    <location>
        <position position="185"/>
    </location>
    <ligand>
        <name>UDP-N-acetyl-alpha-D-muramoyl-L-alanyl-D-glutamate</name>
        <dbReference type="ChEBI" id="CHEBI:83900"/>
    </ligand>
</feature>
<evidence type="ECO:0000256" key="8">
    <source>
        <dbReference type="ARBA" id="ARBA00022842"/>
    </source>
</evidence>
<gene>
    <name evidence="20" type="primary">murE</name>
    <name evidence="25" type="ORF">SAMN05444955_105265</name>
</gene>